<evidence type="ECO:0000256" key="1">
    <source>
        <dbReference type="ARBA" id="ARBA00004123"/>
    </source>
</evidence>
<dbReference type="SUPFAM" id="SSF57667">
    <property type="entry name" value="beta-beta-alpha zinc fingers"/>
    <property type="match status" value="8"/>
</dbReference>
<feature type="domain" description="C2H2-type" evidence="12">
    <location>
        <begin position="576"/>
        <end position="604"/>
    </location>
</feature>
<feature type="domain" description="C2H2-type" evidence="12">
    <location>
        <begin position="175"/>
        <end position="203"/>
    </location>
</feature>
<keyword evidence="2" id="KW-0479">Metal-binding</keyword>
<keyword evidence="9" id="KW-0539">Nucleus</keyword>
<name>A0AAW2HZ56_9NEOP</name>
<protein>
    <recommendedName>
        <fullName evidence="12">C2H2-type domain-containing protein</fullName>
    </recommendedName>
</protein>
<dbReference type="PANTHER" id="PTHR24379">
    <property type="entry name" value="KRAB AND ZINC FINGER DOMAIN-CONTAINING"/>
    <property type="match status" value="1"/>
</dbReference>
<keyword evidence="4 10" id="KW-0863">Zinc-finger</keyword>
<reference evidence="13" key="1">
    <citation type="journal article" date="2024" name="Gigascience">
        <title>Chromosome-level genome of the poultry shaft louse Menopon gallinae provides insight into the host-switching and adaptive evolution of parasitic lice.</title>
        <authorList>
            <person name="Xu Y."/>
            <person name="Ma L."/>
            <person name="Liu S."/>
            <person name="Liang Y."/>
            <person name="Liu Q."/>
            <person name="He Z."/>
            <person name="Tian L."/>
            <person name="Duan Y."/>
            <person name="Cai W."/>
            <person name="Li H."/>
            <person name="Song F."/>
        </authorList>
    </citation>
    <scope>NUCLEOTIDE SEQUENCE</scope>
    <source>
        <strain evidence="13">Cailab_2023a</strain>
    </source>
</reference>
<dbReference type="GO" id="GO:0005634">
    <property type="term" value="C:nucleus"/>
    <property type="evidence" value="ECO:0007669"/>
    <property type="project" value="UniProtKB-SubCell"/>
</dbReference>
<dbReference type="FunFam" id="3.30.160.60:FF:000446">
    <property type="entry name" value="Zinc finger protein"/>
    <property type="match status" value="1"/>
</dbReference>
<dbReference type="AlphaFoldDB" id="A0AAW2HZ56"/>
<dbReference type="InterPro" id="IPR036236">
    <property type="entry name" value="Znf_C2H2_sf"/>
</dbReference>
<feature type="domain" description="C2H2-type" evidence="12">
    <location>
        <begin position="605"/>
        <end position="632"/>
    </location>
</feature>
<proteinExistence type="predicted"/>
<feature type="domain" description="C2H2-type" evidence="12">
    <location>
        <begin position="148"/>
        <end position="176"/>
    </location>
</feature>
<feature type="domain" description="C2H2-type" evidence="12">
    <location>
        <begin position="516"/>
        <end position="538"/>
    </location>
</feature>
<feature type="domain" description="C2H2-type" evidence="12">
    <location>
        <begin position="633"/>
        <end position="660"/>
    </location>
</feature>
<feature type="domain" description="C2H2-type" evidence="12">
    <location>
        <begin position="231"/>
        <end position="258"/>
    </location>
</feature>
<comment type="subcellular location">
    <subcellularLocation>
        <location evidence="1">Nucleus</location>
    </subcellularLocation>
</comment>
<evidence type="ECO:0000256" key="4">
    <source>
        <dbReference type="ARBA" id="ARBA00022771"/>
    </source>
</evidence>
<evidence type="ECO:0000256" key="9">
    <source>
        <dbReference type="ARBA" id="ARBA00023242"/>
    </source>
</evidence>
<dbReference type="Pfam" id="PF13912">
    <property type="entry name" value="zf-C2H2_6"/>
    <property type="match status" value="1"/>
</dbReference>
<evidence type="ECO:0000256" key="3">
    <source>
        <dbReference type="ARBA" id="ARBA00022737"/>
    </source>
</evidence>
<evidence type="ECO:0000256" key="2">
    <source>
        <dbReference type="ARBA" id="ARBA00022723"/>
    </source>
</evidence>
<dbReference type="Pfam" id="PF12874">
    <property type="entry name" value="zf-met"/>
    <property type="match status" value="1"/>
</dbReference>
<keyword evidence="7" id="KW-0238">DNA-binding</keyword>
<sequence length="670" mass="77618">MKDGGLSSIKTEEDGEYENQPLSKLRMIWSSDNESANSKTESQLGSVQIKTEMTNRVCESEKLFKCMCCSEVEKDITSLLEHLTSNHSGQTYPCSNCEFRTDSVSELGKHLLSNSCGKNENIENGVGDSSSVKGKTPSARGSVQKKSHACDLCERSFTLKNQLLKHKNQEHGADIQCDICSVTFSSMVSLRSHKFTKHTGKDKICEICGYSTKKTYDFKRHQVKHSNVYTIKCTVCNKGFYSQYDFNEHKNVHTAERPYQCEVCGVDYSRRSSLILHRNRKHPETYDLSKRCHICNQVCLTKETMEAHVKTHVEGRKKFYCDICGKGLLTRVILKIHRRSHTGEKPFDCSYCGRAYPFVKVKLEPLSDEENALGNSIEYDHLEIDEHCVKTEPVEDEIGEDDLLPCEFCGDYFPKLVLERHRRRHISAKKGNKCEECGKSFAAISKLIQHVEDSHNWMTFAPCEKPLRNINSHSPNGTKQRKDNVLVCEICGFGTEERLILDKHKRTRHQIGDFPLRCQTCQRGFFNKYALKTHMKRHMQSTYHQCHKCGSKYASEWRLQQHSFKCQPELCKSRIFQCKVCKRIFKREKNWEVHEKTKHPDGKMNVCEFCGKDFPFPASLVRHRRIHTGEKPNECTVCKRRFACSTYLRCHMRTHTGEKPYQCKFCWKRH</sequence>
<evidence type="ECO:0000256" key="5">
    <source>
        <dbReference type="ARBA" id="ARBA00022833"/>
    </source>
</evidence>
<evidence type="ECO:0000256" key="11">
    <source>
        <dbReference type="SAM" id="MobiDB-lite"/>
    </source>
</evidence>
<evidence type="ECO:0000256" key="6">
    <source>
        <dbReference type="ARBA" id="ARBA00023015"/>
    </source>
</evidence>
<dbReference type="InterPro" id="IPR013087">
    <property type="entry name" value="Znf_C2H2_type"/>
</dbReference>
<dbReference type="PROSITE" id="PS50157">
    <property type="entry name" value="ZINC_FINGER_C2H2_2"/>
    <property type="match status" value="10"/>
</dbReference>
<keyword evidence="5" id="KW-0862">Zinc</keyword>
<evidence type="ECO:0000256" key="8">
    <source>
        <dbReference type="ARBA" id="ARBA00023163"/>
    </source>
</evidence>
<gene>
    <name evidence="13" type="ORF">PYX00_003108</name>
</gene>
<dbReference type="PROSITE" id="PS00028">
    <property type="entry name" value="ZINC_FINGER_C2H2_1"/>
    <property type="match status" value="11"/>
</dbReference>
<feature type="domain" description="C2H2-type" evidence="12">
    <location>
        <begin position="259"/>
        <end position="287"/>
    </location>
</feature>
<evidence type="ECO:0000313" key="13">
    <source>
        <dbReference type="EMBL" id="KAL0275159.1"/>
    </source>
</evidence>
<dbReference type="GO" id="GO:0003677">
    <property type="term" value="F:DNA binding"/>
    <property type="evidence" value="ECO:0007669"/>
    <property type="project" value="UniProtKB-KW"/>
</dbReference>
<dbReference type="Pfam" id="PF00096">
    <property type="entry name" value="zf-C2H2"/>
    <property type="match status" value="4"/>
</dbReference>
<dbReference type="Gene3D" id="3.30.160.60">
    <property type="entry name" value="Classic Zinc Finger"/>
    <property type="match status" value="9"/>
</dbReference>
<dbReference type="SMART" id="SM00355">
    <property type="entry name" value="ZnF_C2H2"/>
    <property type="match status" value="17"/>
</dbReference>
<dbReference type="FunFam" id="3.30.160.60:FF:000965">
    <property type="entry name" value="Neurotrophin receptor-interacting factor homolog"/>
    <property type="match status" value="1"/>
</dbReference>
<dbReference type="EMBL" id="JARGDH010000002">
    <property type="protein sequence ID" value="KAL0275159.1"/>
    <property type="molecule type" value="Genomic_DNA"/>
</dbReference>
<feature type="domain" description="C2H2-type" evidence="12">
    <location>
        <begin position="319"/>
        <end position="346"/>
    </location>
</feature>
<evidence type="ECO:0000256" key="7">
    <source>
        <dbReference type="ARBA" id="ARBA00023125"/>
    </source>
</evidence>
<dbReference type="GO" id="GO:0008270">
    <property type="term" value="F:zinc ion binding"/>
    <property type="evidence" value="ECO:0007669"/>
    <property type="project" value="UniProtKB-KW"/>
</dbReference>
<keyword evidence="3" id="KW-0677">Repeat</keyword>
<feature type="domain" description="C2H2-type" evidence="12">
    <location>
        <begin position="432"/>
        <end position="455"/>
    </location>
</feature>
<accession>A0AAW2HZ56</accession>
<keyword evidence="8" id="KW-0804">Transcription</keyword>
<dbReference type="PANTHER" id="PTHR24379:SF121">
    <property type="entry name" value="C2H2-TYPE DOMAIN-CONTAINING PROTEIN"/>
    <property type="match status" value="1"/>
</dbReference>
<evidence type="ECO:0000256" key="10">
    <source>
        <dbReference type="PROSITE-ProRule" id="PRU00042"/>
    </source>
</evidence>
<feature type="region of interest" description="Disordered" evidence="11">
    <location>
        <begin position="1"/>
        <end position="21"/>
    </location>
</feature>
<evidence type="ECO:0000259" key="12">
    <source>
        <dbReference type="PROSITE" id="PS50157"/>
    </source>
</evidence>
<comment type="caution">
    <text evidence="13">The sequence shown here is derived from an EMBL/GenBank/DDBJ whole genome shotgun (WGS) entry which is preliminary data.</text>
</comment>
<organism evidence="13">
    <name type="scientific">Menopon gallinae</name>
    <name type="common">poultry shaft louse</name>
    <dbReference type="NCBI Taxonomy" id="328185"/>
    <lineage>
        <taxon>Eukaryota</taxon>
        <taxon>Metazoa</taxon>
        <taxon>Ecdysozoa</taxon>
        <taxon>Arthropoda</taxon>
        <taxon>Hexapoda</taxon>
        <taxon>Insecta</taxon>
        <taxon>Pterygota</taxon>
        <taxon>Neoptera</taxon>
        <taxon>Paraneoptera</taxon>
        <taxon>Psocodea</taxon>
        <taxon>Troctomorpha</taxon>
        <taxon>Phthiraptera</taxon>
        <taxon>Amblycera</taxon>
        <taxon>Menoponidae</taxon>
        <taxon>Menopon</taxon>
    </lineage>
</organism>
<keyword evidence="6" id="KW-0805">Transcription regulation</keyword>